<protein>
    <recommendedName>
        <fullName evidence="1">PNT domain-containing protein</fullName>
    </recommendedName>
</protein>
<comment type="caution">
    <text evidence="2">The sequence shown here is derived from an EMBL/GenBank/DDBJ whole genome shotgun (WGS) entry which is preliminary data.</text>
</comment>
<reference evidence="2 3" key="1">
    <citation type="submission" date="2024-05" db="EMBL/GenBank/DDBJ databases">
        <authorList>
            <person name="Wallberg A."/>
        </authorList>
    </citation>
    <scope>NUCLEOTIDE SEQUENCE [LARGE SCALE GENOMIC DNA]</scope>
</reference>
<dbReference type="SUPFAM" id="SSF47769">
    <property type="entry name" value="SAM/Pointed domain"/>
    <property type="match status" value="1"/>
</dbReference>
<dbReference type="PROSITE" id="PS51433">
    <property type="entry name" value="PNT"/>
    <property type="match status" value="1"/>
</dbReference>
<dbReference type="Pfam" id="PF02198">
    <property type="entry name" value="SAM_PNT"/>
    <property type="match status" value="1"/>
</dbReference>
<dbReference type="SMART" id="SM00251">
    <property type="entry name" value="SAM_PNT"/>
    <property type="match status" value="1"/>
</dbReference>
<dbReference type="EMBL" id="CAXKWB010029757">
    <property type="protein sequence ID" value="CAL4136348.1"/>
    <property type="molecule type" value="Genomic_DNA"/>
</dbReference>
<dbReference type="InterPro" id="IPR003118">
    <property type="entry name" value="Pointed_dom"/>
</dbReference>
<evidence type="ECO:0000259" key="1">
    <source>
        <dbReference type="PROSITE" id="PS51433"/>
    </source>
</evidence>
<dbReference type="Gene3D" id="1.10.150.50">
    <property type="entry name" value="Transcription Factor, Ets-1"/>
    <property type="match status" value="1"/>
</dbReference>
<evidence type="ECO:0000313" key="3">
    <source>
        <dbReference type="Proteomes" id="UP001497623"/>
    </source>
</evidence>
<keyword evidence="3" id="KW-1185">Reference proteome</keyword>
<sequence length="296" mass="34536">MNYLFGCDQELIYEIRKMEELDSLQRGLYNNNFDNRNNNSINSNNSINGNNINNMSAVSSSYVSGGERFADVPLMQWTPQNCIEWVLHICQIYKIDKLHIDISVFNKINGQQLMQSTERHFYSMFGDQYGSLFFNEFKKLKKNIFDEIQSRYSDSESIIRIDQSHYTASIDPYIPNMDTYSTTYTEYKPNGHLQFSNTESPVDLGLFCPQYLQDSNHNTPEFKLNENMENSNTESQFFLEPYPQYLQDSNHKTSEFEFNGNMECSNSESQVTLGPYPLYLQDSNHNTSEFKLKGNL</sequence>
<dbReference type="InterPro" id="IPR013761">
    <property type="entry name" value="SAM/pointed_sf"/>
</dbReference>
<evidence type="ECO:0000313" key="2">
    <source>
        <dbReference type="EMBL" id="CAL4136348.1"/>
    </source>
</evidence>
<dbReference type="GO" id="GO:0043565">
    <property type="term" value="F:sequence-specific DNA binding"/>
    <property type="evidence" value="ECO:0007669"/>
    <property type="project" value="InterPro"/>
</dbReference>
<accession>A0AAV2RUN7</accession>
<name>A0AAV2RUN7_MEGNR</name>
<gene>
    <name evidence="2" type="ORF">MNOR_LOCUS27790</name>
</gene>
<proteinExistence type="predicted"/>
<feature type="domain" description="PNT" evidence="1">
    <location>
        <begin position="56"/>
        <end position="144"/>
    </location>
</feature>
<feature type="non-terminal residue" evidence="2">
    <location>
        <position position="296"/>
    </location>
</feature>
<dbReference type="Proteomes" id="UP001497623">
    <property type="component" value="Unassembled WGS sequence"/>
</dbReference>
<dbReference type="AlphaFoldDB" id="A0AAV2RUN7"/>
<organism evidence="2 3">
    <name type="scientific">Meganyctiphanes norvegica</name>
    <name type="common">Northern krill</name>
    <name type="synonym">Thysanopoda norvegica</name>
    <dbReference type="NCBI Taxonomy" id="48144"/>
    <lineage>
        <taxon>Eukaryota</taxon>
        <taxon>Metazoa</taxon>
        <taxon>Ecdysozoa</taxon>
        <taxon>Arthropoda</taxon>
        <taxon>Crustacea</taxon>
        <taxon>Multicrustacea</taxon>
        <taxon>Malacostraca</taxon>
        <taxon>Eumalacostraca</taxon>
        <taxon>Eucarida</taxon>
        <taxon>Euphausiacea</taxon>
        <taxon>Euphausiidae</taxon>
        <taxon>Meganyctiphanes</taxon>
    </lineage>
</organism>